<dbReference type="PANTHER" id="PTHR42714">
    <property type="entry name" value="TRNA MODIFICATION GTPASE GTPBP3"/>
    <property type="match status" value="1"/>
</dbReference>
<name>A0A3D3RD63_9PLAN</name>
<dbReference type="GO" id="GO:0002098">
    <property type="term" value="P:tRNA wobble uridine modification"/>
    <property type="evidence" value="ECO:0007669"/>
    <property type="project" value="TreeGrafter"/>
</dbReference>
<dbReference type="Proteomes" id="UP000263642">
    <property type="component" value="Unassembled WGS sequence"/>
</dbReference>
<sequence length="244" mass="27447">MKRALFKIFDNVMEHLGDDTRAMFEVHIAMIGATGVGKTTSCNALLGSNWNVGHTTATTRDLQSDQLILDDDGKSVPTNIYVTDFPGLNESLSRDAEYLPLYKKHLPRFDAIVWVMAANDRQMAATQQYLNVITEAVPELASKLIIALNKADLVEPMEWAKDQPNLPSNTQMANIEARVADVVARLNEESCKCHLPEAQVVAFTAKYNWRVWKVFEILNTVLKGGKKMSLVRFARPQQWSPKRV</sequence>
<evidence type="ECO:0000313" key="3">
    <source>
        <dbReference type="Proteomes" id="UP000263642"/>
    </source>
</evidence>
<accession>A0A3D3RD63</accession>
<dbReference type="GO" id="GO:0030488">
    <property type="term" value="P:tRNA methylation"/>
    <property type="evidence" value="ECO:0007669"/>
    <property type="project" value="TreeGrafter"/>
</dbReference>
<evidence type="ECO:0000259" key="1">
    <source>
        <dbReference type="Pfam" id="PF01926"/>
    </source>
</evidence>
<comment type="caution">
    <text evidence="2">The sequence shown here is derived from an EMBL/GenBank/DDBJ whole genome shotgun (WGS) entry which is preliminary data.</text>
</comment>
<dbReference type="SUPFAM" id="SSF52540">
    <property type="entry name" value="P-loop containing nucleoside triphosphate hydrolases"/>
    <property type="match status" value="1"/>
</dbReference>
<dbReference type="GO" id="GO:0005829">
    <property type="term" value="C:cytosol"/>
    <property type="evidence" value="ECO:0007669"/>
    <property type="project" value="TreeGrafter"/>
</dbReference>
<dbReference type="InterPro" id="IPR006073">
    <property type="entry name" value="GTP-bd"/>
</dbReference>
<protein>
    <recommendedName>
        <fullName evidence="1">G domain-containing protein</fullName>
    </recommendedName>
</protein>
<dbReference type="PANTHER" id="PTHR42714:SF2">
    <property type="entry name" value="TRNA MODIFICATION GTPASE GTPBP3, MITOCHONDRIAL"/>
    <property type="match status" value="1"/>
</dbReference>
<dbReference type="InterPro" id="IPR027417">
    <property type="entry name" value="P-loop_NTPase"/>
</dbReference>
<dbReference type="AlphaFoldDB" id="A0A3D3RD63"/>
<dbReference type="Gene3D" id="3.40.50.300">
    <property type="entry name" value="P-loop containing nucleotide triphosphate hydrolases"/>
    <property type="match status" value="1"/>
</dbReference>
<evidence type="ECO:0000313" key="2">
    <source>
        <dbReference type="EMBL" id="HCO26749.1"/>
    </source>
</evidence>
<organism evidence="2 3">
    <name type="scientific">Gimesia maris</name>
    <dbReference type="NCBI Taxonomy" id="122"/>
    <lineage>
        <taxon>Bacteria</taxon>
        <taxon>Pseudomonadati</taxon>
        <taxon>Planctomycetota</taxon>
        <taxon>Planctomycetia</taxon>
        <taxon>Planctomycetales</taxon>
        <taxon>Planctomycetaceae</taxon>
        <taxon>Gimesia</taxon>
    </lineage>
</organism>
<proteinExistence type="predicted"/>
<dbReference type="Pfam" id="PF01926">
    <property type="entry name" value="MMR_HSR1"/>
    <property type="match status" value="1"/>
</dbReference>
<dbReference type="EMBL" id="DQAY01000172">
    <property type="protein sequence ID" value="HCO26749.1"/>
    <property type="molecule type" value="Genomic_DNA"/>
</dbReference>
<feature type="domain" description="G" evidence="1">
    <location>
        <begin position="27"/>
        <end position="150"/>
    </location>
</feature>
<gene>
    <name evidence="2" type="ORF">DIT97_28445</name>
</gene>
<reference evidence="2 3" key="1">
    <citation type="journal article" date="2018" name="Nat. Biotechnol.">
        <title>A standardized bacterial taxonomy based on genome phylogeny substantially revises the tree of life.</title>
        <authorList>
            <person name="Parks D.H."/>
            <person name="Chuvochina M."/>
            <person name="Waite D.W."/>
            <person name="Rinke C."/>
            <person name="Skarshewski A."/>
            <person name="Chaumeil P.A."/>
            <person name="Hugenholtz P."/>
        </authorList>
    </citation>
    <scope>NUCLEOTIDE SEQUENCE [LARGE SCALE GENOMIC DNA]</scope>
    <source>
        <strain evidence="2">UBA9375</strain>
    </source>
</reference>
<dbReference type="GO" id="GO:0005525">
    <property type="term" value="F:GTP binding"/>
    <property type="evidence" value="ECO:0007669"/>
    <property type="project" value="InterPro"/>
</dbReference>